<feature type="transmembrane region" description="Helical" evidence="1">
    <location>
        <begin position="6"/>
        <end position="26"/>
    </location>
</feature>
<dbReference type="Pfam" id="PF02308">
    <property type="entry name" value="MgtC"/>
    <property type="match status" value="1"/>
</dbReference>
<feature type="transmembrane region" description="Helical" evidence="1">
    <location>
        <begin position="66"/>
        <end position="85"/>
    </location>
</feature>
<feature type="transmembrane region" description="Helical" evidence="1">
    <location>
        <begin position="182"/>
        <end position="200"/>
    </location>
</feature>
<feature type="domain" description="DUF4010" evidence="3">
    <location>
        <begin position="188"/>
        <end position="395"/>
    </location>
</feature>
<feature type="domain" description="MgtC/SapB/SrpB/YhiD N-terminal" evidence="2">
    <location>
        <begin position="10"/>
        <end position="140"/>
    </location>
</feature>
<dbReference type="EMBL" id="SIHO01000003">
    <property type="protein sequence ID" value="TFU01416.1"/>
    <property type="molecule type" value="Genomic_DNA"/>
</dbReference>
<protein>
    <submittedName>
        <fullName evidence="4">DUF4010 domain-containing protein</fullName>
    </submittedName>
</protein>
<feature type="transmembrane region" description="Helical" evidence="1">
    <location>
        <begin position="242"/>
        <end position="265"/>
    </location>
</feature>
<dbReference type="PANTHER" id="PTHR39084:SF1">
    <property type="entry name" value="DUF4010 DOMAIN-CONTAINING PROTEIN"/>
    <property type="match status" value="1"/>
</dbReference>
<evidence type="ECO:0000256" key="1">
    <source>
        <dbReference type="SAM" id="Phobius"/>
    </source>
</evidence>
<keyword evidence="5" id="KW-1185">Reference proteome</keyword>
<comment type="caution">
    <text evidence="4">The sequence shown here is derived from an EMBL/GenBank/DDBJ whole genome shotgun (WGS) entry which is preliminary data.</text>
</comment>
<sequence>MDNLHPIVALALSLGIGLIIGTERGWQLRDEPSGGRIAGIRTYAVIGLIGGITGLLAAPVLPTAPLRWVAIAAAAGVVAALVLGYRARLKQTASVSATGTLVSILTLLLGLLATTGYATAAVVMGGVVTLLLSLRDTLHGWLRALGPRDMRAAVQYVVIVCVIWPLLPDRAFGPYDAWNLRTLWLVVVFVTGLSFAGYVASKRLGTTRGTVAAAAIGATYSSTAVSAELARRLRDPTETVDILRAGIAAATAVMALRVIVLAGVLVPVARLSFLAIMAPAALFACVYALVSARYADAKDGKPMPARNPFDFWPALGFAALIAAVILLSRWAIDRYGGTGLTSVVALTGLYDVDAAIIMLGSLPATTMPARNFGLLLALPILINTLWKAAIVVTLGGWTQGWRAALPLFGVAVLLAATIALVWLQ</sequence>
<dbReference type="AlphaFoldDB" id="A0A4Y9ELT8"/>
<feature type="transmembrane region" description="Helical" evidence="1">
    <location>
        <begin position="150"/>
        <end position="167"/>
    </location>
</feature>
<evidence type="ECO:0000313" key="4">
    <source>
        <dbReference type="EMBL" id="TFU01416.1"/>
    </source>
</evidence>
<evidence type="ECO:0000259" key="2">
    <source>
        <dbReference type="Pfam" id="PF02308"/>
    </source>
</evidence>
<gene>
    <name evidence="4" type="ORF">EUV02_14130</name>
</gene>
<accession>A0A4Y9ELT8</accession>
<feature type="transmembrane region" description="Helical" evidence="1">
    <location>
        <begin position="92"/>
        <end position="111"/>
    </location>
</feature>
<dbReference type="RefSeq" id="WP_135246920.1">
    <property type="nucleotide sequence ID" value="NZ_SIHO01000003.1"/>
</dbReference>
<reference evidence="4 5" key="1">
    <citation type="submission" date="2019-02" db="EMBL/GenBank/DDBJ databases">
        <title>Polymorphobacter sp. isolated from the lake at the Tibet of China.</title>
        <authorList>
            <person name="Li A."/>
        </authorList>
    </citation>
    <scope>NUCLEOTIDE SEQUENCE [LARGE SCALE GENOMIC DNA]</scope>
    <source>
        <strain evidence="4 5">DJ1R-1</strain>
    </source>
</reference>
<feature type="transmembrane region" description="Helical" evidence="1">
    <location>
        <begin position="403"/>
        <end position="423"/>
    </location>
</feature>
<dbReference type="Pfam" id="PF13194">
    <property type="entry name" value="DUF4010"/>
    <property type="match status" value="1"/>
</dbReference>
<dbReference type="InterPro" id="IPR025105">
    <property type="entry name" value="DUF4010"/>
</dbReference>
<feature type="transmembrane region" description="Helical" evidence="1">
    <location>
        <begin position="117"/>
        <end position="138"/>
    </location>
</feature>
<dbReference type="OrthoDB" id="9813718at2"/>
<feature type="transmembrane region" description="Helical" evidence="1">
    <location>
        <begin position="38"/>
        <end position="60"/>
    </location>
</feature>
<feature type="transmembrane region" description="Helical" evidence="1">
    <location>
        <begin position="372"/>
        <end position="397"/>
    </location>
</feature>
<feature type="transmembrane region" description="Helical" evidence="1">
    <location>
        <begin position="338"/>
        <end position="360"/>
    </location>
</feature>
<evidence type="ECO:0000313" key="5">
    <source>
        <dbReference type="Proteomes" id="UP000297737"/>
    </source>
</evidence>
<dbReference type="InterPro" id="IPR049177">
    <property type="entry name" value="MgtC_SapB_SrpB_YhiD_N"/>
</dbReference>
<feature type="transmembrane region" description="Helical" evidence="1">
    <location>
        <begin position="311"/>
        <end position="332"/>
    </location>
</feature>
<keyword evidence="1" id="KW-0472">Membrane</keyword>
<name>A0A4Y9ELT8_9SPHN</name>
<feature type="transmembrane region" description="Helical" evidence="1">
    <location>
        <begin position="271"/>
        <end position="290"/>
    </location>
</feature>
<keyword evidence="1" id="KW-0812">Transmembrane</keyword>
<dbReference type="PANTHER" id="PTHR39084">
    <property type="entry name" value="MEMBRANE PROTEIN-RELATED"/>
    <property type="match status" value="1"/>
</dbReference>
<dbReference type="Proteomes" id="UP000297737">
    <property type="component" value="Unassembled WGS sequence"/>
</dbReference>
<evidence type="ECO:0000259" key="3">
    <source>
        <dbReference type="Pfam" id="PF13194"/>
    </source>
</evidence>
<organism evidence="4 5">
    <name type="scientific">Glacieibacterium arshaanense</name>
    <dbReference type="NCBI Taxonomy" id="2511025"/>
    <lineage>
        <taxon>Bacteria</taxon>
        <taxon>Pseudomonadati</taxon>
        <taxon>Pseudomonadota</taxon>
        <taxon>Alphaproteobacteria</taxon>
        <taxon>Sphingomonadales</taxon>
        <taxon>Sphingosinicellaceae</taxon>
        <taxon>Glacieibacterium</taxon>
    </lineage>
</organism>
<proteinExistence type="predicted"/>
<keyword evidence="1" id="KW-1133">Transmembrane helix</keyword>